<evidence type="ECO:0000313" key="8">
    <source>
        <dbReference type="Proteomes" id="UP000070544"/>
    </source>
</evidence>
<dbReference type="GO" id="GO:0005930">
    <property type="term" value="C:axoneme"/>
    <property type="evidence" value="ECO:0007669"/>
    <property type="project" value="TreeGrafter"/>
</dbReference>
<gene>
    <name evidence="7" type="ORF">M427DRAFT_66794</name>
</gene>
<dbReference type="Pfam" id="PF13870">
    <property type="entry name" value="CCDC113_CCDC96_CC"/>
    <property type="match status" value="1"/>
</dbReference>
<dbReference type="AlphaFoldDB" id="A0A139AUA1"/>
<feature type="compositionally biased region" description="Polar residues" evidence="5">
    <location>
        <begin position="128"/>
        <end position="154"/>
    </location>
</feature>
<feature type="coiled-coil region" evidence="4">
    <location>
        <begin position="451"/>
        <end position="532"/>
    </location>
</feature>
<feature type="region of interest" description="Disordered" evidence="5">
    <location>
        <begin position="1"/>
        <end position="344"/>
    </location>
</feature>
<feature type="compositionally biased region" description="Low complexity" evidence="5">
    <location>
        <begin position="162"/>
        <end position="177"/>
    </location>
</feature>
<dbReference type="STRING" id="1344416.A0A139AUA1"/>
<feature type="region of interest" description="Disordered" evidence="5">
    <location>
        <begin position="361"/>
        <end position="380"/>
    </location>
</feature>
<feature type="compositionally biased region" description="Low complexity" evidence="5">
    <location>
        <begin position="58"/>
        <end position="84"/>
    </location>
</feature>
<evidence type="ECO:0000256" key="4">
    <source>
        <dbReference type="SAM" id="Coils"/>
    </source>
</evidence>
<dbReference type="GO" id="GO:0060271">
    <property type="term" value="P:cilium assembly"/>
    <property type="evidence" value="ECO:0007669"/>
    <property type="project" value="TreeGrafter"/>
</dbReference>
<keyword evidence="2 4" id="KW-0175">Coiled coil</keyword>
<reference evidence="7 8" key="1">
    <citation type="journal article" date="2015" name="Genome Biol. Evol.">
        <title>Phylogenomic analyses indicate that early fungi evolved digesting cell walls of algal ancestors of land plants.</title>
        <authorList>
            <person name="Chang Y."/>
            <person name="Wang S."/>
            <person name="Sekimoto S."/>
            <person name="Aerts A.L."/>
            <person name="Choi C."/>
            <person name="Clum A."/>
            <person name="LaButti K.M."/>
            <person name="Lindquist E.A."/>
            <person name="Yee Ngan C."/>
            <person name="Ohm R.A."/>
            <person name="Salamov A.A."/>
            <person name="Grigoriev I.V."/>
            <person name="Spatafora J.W."/>
            <person name="Berbee M.L."/>
        </authorList>
    </citation>
    <scope>NUCLEOTIDE SEQUENCE [LARGE SCALE GENOMIC DNA]</scope>
    <source>
        <strain evidence="7 8">JEL478</strain>
    </source>
</reference>
<dbReference type="Proteomes" id="UP000070544">
    <property type="component" value="Unassembled WGS sequence"/>
</dbReference>
<name>A0A139AUA1_GONPJ</name>
<evidence type="ECO:0000256" key="5">
    <source>
        <dbReference type="SAM" id="MobiDB-lite"/>
    </source>
</evidence>
<keyword evidence="8" id="KW-1185">Reference proteome</keyword>
<feature type="compositionally biased region" description="Low complexity" evidence="5">
    <location>
        <begin position="1"/>
        <end position="18"/>
    </location>
</feature>
<dbReference type="OMA" id="ITHWREN"/>
<feature type="compositionally biased region" description="Low complexity" evidence="5">
    <location>
        <begin position="106"/>
        <end position="127"/>
    </location>
</feature>
<organism evidence="7 8">
    <name type="scientific">Gonapodya prolifera (strain JEL478)</name>
    <name type="common">Monoblepharis prolifera</name>
    <dbReference type="NCBI Taxonomy" id="1344416"/>
    <lineage>
        <taxon>Eukaryota</taxon>
        <taxon>Fungi</taxon>
        <taxon>Fungi incertae sedis</taxon>
        <taxon>Chytridiomycota</taxon>
        <taxon>Chytridiomycota incertae sedis</taxon>
        <taxon>Monoblepharidomycetes</taxon>
        <taxon>Monoblepharidales</taxon>
        <taxon>Gonapodyaceae</taxon>
        <taxon>Gonapodya</taxon>
    </lineage>
</organism>
<evidence type="ECO:0000256" key="2">
    <source>
        <dbReference type="ARBA" id="ARBA00023054"/>
    </source>
</evidence>
<feature type="compositionally biased region" description="Polar residues" evidence="5">
    <location>
        <begin position="195"/>
        <end position="222"/>
    </location>
</feature>
<accession>A0A139AUA1</accession>
<comment type="subcellular location">
    <subcellularLocation>
        <location evidence="1">Cell projection</location>
        <location evidence="1">Cilium</location>
    </subcellularLocation>
</comment>
<proteinExistence type="predicted"/>
<dbReference type="InterPro" id="IPR051885">
    <property type="entry name" value="CC_CF"/>
</dbReference>
<feature type="compositionally biased region" description="Low complexity" evidence="5">
    <location>
        <begin position="265"/>
        <end position="277"/>
    </location>
</feature>
<keyword evidence="3" id="KW-0966">Cell projection</keyword>
<sequence>MSDAPSADPPSSAGARPPTDSPAATAQSGSSAKLANKSSSRASLAQQKSKPSSPKPRTPTSARSRPHSASASASKPSSASTSQQPPLPPLPATDPQPPGDPIQNEAAAAQVQVQAPDAAAPSSAGADTQQPAEGTGAPTSDPASTGAVETSETITAPGEPTAAPNDGPAGEGAPPASGSGGDAGGTTEQHLADGTGTTPNANPASQPVATEANEQPSVAGTEQAQAQPSPPAQPTTDTSVPADTPHTVDTVPNPDQPLPLPPTSDSPASPSDQTDPSNTAPVADPTPLSEPGLAVVSVVPQQEQEQTQELAPDPEPEQDRPPPIDRDDVVRKIRGSLDMRDRMKAQGMLLQNKLSEYFRKKRADDAPDSAKSSADHDQRYSTSLAQLQSLQAQLRELEHTTTSSITAQTDQLRARQEQVSLVQQEYAKFKRGTALGAESARTGEQLGKKALESLETAEARKEAEVAAVRLENIKLRNRLRRQEALLRQKEELADGLHLIDFEQLKIENQTYNEKIEERNEELLKLRKKITNVVQVLTHVKEKLHFVQNETVHLRETLSTLDAEVNQERDALPLAKHEANQLRKMNAQLKQRNGLLGNVPLLRDFERKVDESEELQRQADELRAENSAINHQISRVKRRIAKAQLLGFPAGVKM</sequence>
<dbReference type="PANTHER" id="PTHR15654">
    <property type="entry name" value="COILED-COIL DOMAIN-CONTAINING PROTEIN 113-RELATED"/>
    <property type="match status" value="1"/>
</dbReference>
<feature type="compositionally biased region" description="Pro residues" evidence="5">
    <location>
        <begin position="85"/>
        <end position="100"/>
    </location>
</feature>
<dbReference type="InterPro" id="IPR025254">
    <property type="entry name" value="CCDC113/CCDC96_CC"/>
</dbReference>
<feature type="domain" description="CCDC113/CCDC96 coiled-coil" evidence="6">
    <location>
        <begin position="459"/>
        <end position="633"/>
    </location>
</feature>
<dbReference type="OrthoDB" id="10254794at2759"/>
<feature type="compositionally biased region" description="Basic and acidic residues" evidence="5">
    <location>
        <begin position="317"/>
        <end position="344"/>
    </location>
</feature>
<feature type="coiled-coil region" evidence="4">
    <location>
        <begin position="571"/>
        <end position="638"/>
    </location>
</feature>
<dbReference type="GO" id="GO:0036064">
    <property type="term" value="C:ciliary basal body"/>
    <property type="evidence" value="ECO:0007669"/>
    <property type="project" value="TreeGrafter"/>
</dbReference>
<feature type="compositionally biased region" description="Pro residues" evidence="5">
    <location>
        <begin position="254"/>
        <end position="264"/>
    </location>
</feature>
<evidence type="ECO:0000313" key="7">
    <source>
        <dbReference type="EMBL" id="KXS20284.1"/>
    </source>
</evidence>
<dbReference type="EMBL" id="KQ965736">
    <property type="protein sequence ID" value="KXS20284.1"/>
    <property type="molecule type" value="Genomic_DNA"/>
</dbReference>
<dbReference type="PANTHER" id="PTHR15654:SF1">
    <property type="entry name" value="COILED-COIL DOMAIN-CONTAINING PROTEIN 96"/>
    <property type="match status" value="1"/>
</dbReference>
<feature type="compositionally biased region" description="Polar residues" evidence="5">
    <location>
        <begin position="22"/>
        <end position="44"/>
    </location>
</feature>
<evidence type="ECO:0000256" key="1">
    <source>
        <dbReference type="ARBA" id="ARBA00004138"/>
    </source>
</evidence>
<evidence type="ECO:0000256" key="3">
    <source>
        <dbReference type="ARBA" id="ARBA00023273"/>
    </source>
</evidence>
<protein>
    <recommendedName>
        <fullName evidence="6">CCDC113/CCDC96 coiled-coil domain-containing protein</fullName>
    </recommendedName>
</protein>
<evidence type="ECO:0000259" key="6">
    <source>
        <dbReference type="Pfam" id="PF13870"/>
    </source>
</evidence>